<protein>
    <recommendedName>
        <fullName evidence="4">TerB family tellurite resistance protein</fullName>
    </recommendedName>
</protein>
<keyword evidence="3" id="KW-1185">Reference proteome</keyword>
<evidence type="ECO:0008006" key="4">
    <source>
        <dbReference type="Google" id="ProtNLM"/>
    </source>
</evidence>
<comment type="caution">
    <text evidence="2">The sequence shown here is derived from an EMBL/GenBank/DDBJ whole genome shotgun (WGS) entry which is preliminary data.</text>
</comment>
<dbReference type="RefSeq" id="WP_125715495.1">
    <property type="nucleotide sequence ID" value="NZ_JBHTOP010000022.1"/>
</dbReference>
<reference evidence="3" key="1">
    <citation type="journal article" date="2019" name="Int. J. Syst. Evol. Microbiol.">
        <title>The Global Catalogue of Microorganisms (GCM) 10K type strain sequencing project: providing services to taxonomists for standard genome sequencing and annotation.</title>
        <authorList>
            <consortium name="The Broad Institute Genomics Platform"/>
            <consortium name="The Broad Institute Genome Sequencing Center for Infectious Disease"/>
            <person name="Wu L."/>
            <person name="Ma J."/>
        </authorList>
    </citation>
    <scope>NUCLEOTIDE SEQUENCE [LARGE SCALE GENOMIC DNA]</scope>
    <source>
        <strain evidence="3">CCM 8896</strain>
    </source>
</reference>
<name>A0ABW4J821_9LACO</name>
<evidence type="ECO:0000313" key="3">
    <source>
        <dbReference type="Proteomes" id="UP001597267"/>
    </source>
</evidence>
<evidence type="ECO:0000256" key="1">
    <source>
        <dbReference type="SAM" id="MobiDB-lite"/>
    </source>
</evidence>
<gene>
    <name evidence="2" type="ORF">ACFQ5M_08195</name>
</gene>
<proteinExistence type="predicted"/>
<organism evidence="2 3">
    <name type="scientific">Agrilactobacillus yilanensis</name>
    <dbReference type="NCBI Taxonomy" id="2485997"/>
    <lineage>
        <taxon>Bacteria</taxon>
        <taxon>Bacillati</taxon>
        <taxon>Bacillota</taxon>
        <taxon>Bacilli</taxon>
        <taxon>Lactobacillales</taxon>
        <taxon>Lactobacillaceae</taxon>
        <taxon>Agrilactobacillus</taxon>
    </lineage>
</organism>
<evidence type="ECO:0000313" key="2">
    <source>
        <dbReference type="EMBL" id="MFD1672073.1"/>
    </source>
</evidence>
<sequence>MFNWFRKKNPATTQSSAPPVEKTDSVVKQEGLPITDDEKRLVTLICTAIAAGDAPESSFTVKKVTKLKDRVGLPMTFEEKERVTAIASAILAGDQPESHFSVKSITKIK</sequence>
<dbReference type="EMBL" id="JBHTOP010000022">
    <property type="protein sequence ID" value="MFD1672073.1"/>
    <property type="molecule type" value="Genomic_DNA"/>
</dbReference>
<accession>A0ABW4J821</accession>
<feature type="region of interest" description="Disordered" evidence="1">
    <location>
        <begin position="1"/>
        <end position="31"/>
    </location>
</feature>
<dbReference type="Proteomes" id="UP001597267">
    <property type="component" value="Unassembled WGS sequence"/>
</dbReference>